<gene>
    <name evidence="1" type="ORF">EHT25_07245</name>
</gene>
<dbReference type="RefSeq" id="WP_124872757.1">
    <property type="nucleotide sequence ID" value="NZ_RQJO01000007.1"/>
</dbReference>
<proteinExistence type="predicted"/>
<evidence type="ECO:0000313" key="2">
    <source>
        <dbReference type="Proteomes" id="UP000271925"/>
    </source>
</evidence>
<keyword evidence="2" id="KW-1185">Reference proteome</keyword>
<dbReference type="OrthoDB" id="1523307at2"/>
<dbReference type="Proteomes" id="UP000271925">
    <property type="component" value="Unassembled WGS sequence"/>
</dbReference>
<sequence length="246" mass="28687">MKKLQKDWLTQGLIDLEYKKFVVLAYLQNVQQHFSDKKLYPDLTELRDHYETGLRFRNRKGTLSASFPKDATGIDPESLTVRYQPRQEDDEYLSEIDSIIDFALPRFGQALTKGQQMADELAAHLTLTPIGMLPLRRDEGYIFLHWTAHSQTHIYYFNLSWTGLTIPGFTFTNTSQTGSQPIRTRYIDSVRKGIGLTYETLKLDLIRRRPYLPNPATFMVESKRRLPLEETLLPMAERLVERQVLE</sequence>
<accession>A0A3P1C3H0</accession>
<organism evidence="1 2">
    <name type="scientific">Larkinella rosea</name>
    <dbReference type="NCBI Taxonomy" id="2025312"/>
    <lineage>
        <taxon>Bacteria</taxon>
        <taxon>Pseudomonadati</taxon>
        <taxon>Bacteroidota</taxon>
        <taxon>Cytophagia</taxon>
        <taxon>Cytophagales</taxon>
        <taxon>Spirosomataceae</taxon>
        <taxon>Larkinella</taxon>
    </lineage>
</organism>
<comment type="caution">
    <text evidence="1">The sequence shown here is derived from an EMBL/GenBank/DDBJ whole genome shotgun (WGS) entry which is preliminary data.</text>
</comment>
<dbReference type="EMBL" id="RQJO01000007">
    <property type="protein sequence ID" value="RRB07566.1"/>
    <property type="molecule type" value="Genomic_DNA"/>
</dbReference>
<evidence type="ECO:0000313" key="1">
    <source>
        <dbReference type="EMBL" id="RRB07566.1"/>
    </source>
</evidence>
<name>A0A3P1C3H0_9BACT</name>
<protein>
    <submittedName>
        <fullName evidence="1">Uncharacterized protein</fullName>
    </submittedName>
</protein>
<dbReference type="AlphaFoldDB" id="A0A3P1C3H0"/>
<reference evidence="1 2" key="1">
    <citation type="submission" date="2018-11" db="EMBL/GenBank/DDBJ databases">
        <authorList>
            <person name="Zhou Z."/>
            <person name="Wang G."/>
        </authorList>
    </citation>
    <scope>NUCLEOTIDE SEQUENCE [LARGE SCALE GENOMIC DNA]</scope>
    <source>
        <strain evidence="1 2">KCTC52004</strain>
    </source>
</reference>